<comment type="similarity">
    <text evidence="6">Belongs to the methyltransferase superfamily. RNA methyltransferase RsmG family.</text>
</comment>
<evidence type="ECO:0000256" key="3">
    <source>
        <dbReference type="ARBA" id="ARBA00022603"/>
    </source>
</evidence>
<comment type="caution">
    <text evidence="7">The sequence shown here is derived from an EMBL/GenBank/DDBJ whole genome shotgun (WGS) entry which is preliminary data.</text>
</comment>
<comment type="caution">
    <text evidence="6">Lacks conserved residue(s) required for the propagation of feature annotation.</text>
</comment>
<organism evidence="7 8">
    <name type="scientific">Candidatus Karelsulcia muelleri</name>
    <dbReference type="NCBI Taxonomy" id="336810"/>
    <lineage>
        <taxon>Bacteria</taxon>
        <taxon>Pseudomonadati</taxon>
        <taxon>Bacteroidota</taxon>
        <taxon>Flavobacteriia</taxon>
        <taxon>Flavobacteriales</taxon>
        <taxon>Candidatus Karelsulcia</taxon>
    </lineage>
</organism>
<keyword evidence="5 6" id="KW-0949">S-adenosyl-L-methionine</keyword>
<dbReference type="PANTHER" id="PTHR31760:SF0">
    <property type="entry name" value="S-ADENOSYL-L-METHIONINE-DEPENDENT METHYLTRANSFERASES SUPERFAMILY PROTEIN"/>
    <property type="match status" value="1"/>
</dbReference>
<feature type="binding site" evidence="6">
    <location>
        <begin position="124"/>
        <end position="125"/>
    </location>
    <ligand>
        <name>S-adenosyl-L-methionine</name>
        <dbReference type="ChEBI" id="CHEBI:59789"/>
    </ligand>
</feature>
<evidence type="ECO:0000256" key="5">
    <source>
        <dbReference type="ARBA" id="ARBA00022691"/>
    </source>
</evidence>
<dbReference type="EC" id="2.1.1.-" evidence="6"/>
<dbReference type="Proteomes" id="UP000265496">
    <property type="component" value="Unassembled WGS sequence"/>
</dbReference>
<dbReference type="Gene3D" id="3.40.50.150">
    <property type="entry name" value="Vaccinia Virus protein VP39"/>
    <property type="match status" value="1"/>
</dbReference>
<accession>A0A3A1MNA5</accession>
<dbReference type="GO" id="GO:0005829">
    <property type="term" value="C:cytosol"/>
    <property type="evidence" value="ECO:0007669"/>
    <property type="project" value="TreeGrafter"/>
</dbReference>
<feature type="binding site" evidence="6">
    <location>
        <position position="78"/>
    </location>
    <ligand>
        <name>S-adenosyl-L-methionine</name>
        <dbReference type="ChEBI" id="CHEBI:59789"/>
    </ligand>
</feature>
<comment type="subcellular location">
    <subcellularLocation>
        <location evidence="6">Cytoplasm</location>
    </subcellularLocation>
</comment>
<dbReference type="Pfam" id="PF02527">
    <property type="entry name" value="GidB"/>
    <property type="match status" value="1"/>
</dbReference>
<evidence type="ECO:0000256" key="1">
    <source>
        <dbReference type="ARBA" id="ARBA00022490"/>
    </source>
</evidence>
<keyword evidence="2 6" id="KW-0698">rRNA processing</keyword>
<dbReference type="NCBIfam" id="TIGR00138">
    <property type="entry name" value="rsmG_gidB"/>
    <property type="match status" value="1"/>
</dbReference>
<gene>
    <name evidence="6 7" type="primary">rsmG</name>
    <name evidence="7" type="ORF">D2A33_01045</name>
</gene>
<keyword evidence="1 6" id="KW-0963">Cytoplasm</keyword>
<keyword evidence="4 6" id="KW-0808">Transferase</keyword>
<protein>
    <recommendedName>
        <fullName evidence="6">Ribosomal RNA small subunit methyltransferase G</fullName>
        <ecNumber evidence="6">2.1.1.-</ecNumber>
    </recommendedName>
    <alternativeName>
        <fullName evidence="6">16S rRNA 7-methylguanosine methyltransferase</fullName>
        <shortName evidence="6">16S rRNA m7G methyltransferase</shortName>
    </alternativeName>
</protein>
<dbReference type="InterPro" id="IPR003682">
    <property type="entry name" value="rRNA_ssu_MeTfrase_G"/>
</dbReference>
<evidence type="ECO:0000313" key="7">
    <source>
        <dbReference type="EMBL" id="RIU86058.1"/>
    </source>
</evidence>
<dbReference type="EMBL" id="QWZP01000006">
    <property type="protein sequence ID" value="RIU86058.1"/>
    <property type="molecule type" value="Genomic_DNA"/>
</dbReference>
<keyword evidence="3 6" id="KW-0489">Methyltransferase</keyword>
<dbReference type="HAMAP" id="MF_00074">
    <property type="entry name" value="16SrRNA_methyltr_G"/>
    <property type="match status" value="1"/>
</dbReference>
<feature type="binding site" evidence="6">
    <location>
        <position position="73"/>
    </location>
    <ligand>
        <name>S-adenosyl-L-methionine</name>
        <dbReference type="ChEBI" id="CHEBI:59789"/>
    </ligand>
</feature>
<dbReference type="InterPro" id="IPR029063">
    <property type="entry name" value="SAM-dependent_MTases_sf"/>
</dbReference>
<evidence type="ECO:0000313" key="8">
    <source>
        <dbReference type="Proteomes" id="UP000265496"/>
    </source>
</evidence>
<dbReference type="SUPFAM" id="SSF53335">
    <property type="entry name" value="S-adenosyl-L-methionine-dependent methyltransferases"/>
    <property type="match status" value="1"/>
</dbReference>
<sequence>MKERIFNKYFPDLDKSIIKKFIKLYKIHKFFNQKINIISNNSLNFFYERHILHSLCVYKICYFLNKSIIIDVGTGGGFPGIPLALLFNKTKFILIDSIEKKIKIINLIIKELHLKNVYVKCTRIENFHNKCNFIIGRAVTKLPNFIRLVKKNFLFKKINKINNGILYLKGGEFENEKNNQYLYIDYNLYNFFKENIFFKKKIIYIPII</sequence>
<reference evidence="8" key="1">
    <citation type="submission" date="2018-08" db="EMBL/GenBank/DDBJ databases">
        <authorList>
            <person name="Dai Z."/>
        </authorList>
    </citation>
    <scope>NUCLEOTIDE SEQUENCE [LARGE SCALE GENOMIC DNA]</scope>
    <source>
        <strain evidence="8">KPTW1</strain>
    </source>
</reference>
<dbReference type="GO" id="GO:0070043">
    <property type="term" value="F:rRNA (guanine-N7-)-methyltransferase activity"/>
    <property type="evidence" value="ECO:0007669"/>
    <property type="project" value="UniProtKB-UniRule"/>
</dbReference>
<evidence type="ECO:0000256" key="2">
    <source>
        <dbReference type="ARBA" id="ARBA00022552"/>
    </source>
</evidence>
<evidence type="ECO:0000256" key="6">
    <source>
        <dbReference type="HAMAP-Rule" id="MF_00074"/>
    </source>
</evidence>
<evidence type="ECO:0000256" key="4">
    <source>
        <dbReference type="ARBA" id="ARBA00022679"/>
    </source>
</evidence>
<dbReference type="AlphaFoldDB" id="A0A3A1MNA5"/>
<proteinExistence type="inferred from homology"/>
<feature type="binding site" evidence="6">
    <location>
        <position position="137"/>
    </location>
    <ligand>
        <name>S-adenosyl-L-methionine</name>
        <dbReference type="ChEBI" id="CHEBI:59789"/>
    </ligand>
</feature>
<name>A0A3A1MNA5_9FLAO</name>
<reference evidence="7 8" key="2">
    <citation type="submission" date="2018-10" db="EMBL/GenBank/DDBJ databases">
        <title>Draft genome sequence of Candidatus Sulcia muelleri from Kolla paulula, a vector of Xylella fastidiosa causing Pierces disease of grapevine in Taiwan.</title>
        <authorList>
            <person name="Shih H.-T."/>
        </authorList>
    </citation>
    <scope>NUCLEOTIDE SEQUENCE [LARGE SCALE GENOMIC DNA]</scope>
    <source>
        <strain evidence="7 8">KPTW1</strain>
    </source>
</reference>
<dbReference type="PANTHER" id="PTHR31760">
    <property type="entry name" value="S-ADENOSYL-L-METHIONINE-DEPENDENT METHYLTRANSFERASES SUPERFAMILY PROTEIN"/>
    <property type="match status" value="1"/>
</dbReference>
<dbReference type="PIRSF" id="PIRSF003078">
    <property type="entry name" value="GidB"/>
    <property type="match status" value="1"/>
</dbReference>
<comment type="function">
    <text evidence="6">Specifically methylates the N7 position of a guanine in 16S rRNA.</text>
</comment>